<dbReference type="Proteomes" id="UP000257109">
    <property type="component" value="Unassembled WGS sequence"/>
</dbReference>
<feature type="non-terminal residue" evidence="1">
    <location>
        <position position="1"/>
    </location>
</feature>
<dbReference type="OrthoDB" id="1746033at2759"/>
<reference evidence="1" key="1">
    <citation type="submission" date="2018-05" db="EMBL/GenBank/DDBJ databases">
        <title>Draft genome of Mucuna pruriens seed.</title>
        <authorList>
            <person name="Nnadi N.E."/>
            <person name="Vos R."/>
            <person name="Hasami M.H."/>
            <person name="Devisetty U.K."/>
            <person name="Aguiy J.C."/>
        </authorList>
    </citation>
    <scope>NUCLEOTIDE SEQUENCE [LARGE SCALE GENOMIC DNA]</scope>
    <source>
        <strain evidence="1">JCA_2017</strain>
    </source>
</reference>
<name>A0A371I435_MUCPR</name>
<evidence type="ECO:0000313" key="1">
    <source>
        <dbReference type="EMBL" id="RDY09811.1"/>
    </source>
</evidence>
<dbReference type="EMBL" id="QJKJ01000965">
    <property type="protein sequence ID" value="RDY09811.1"/>
    <property type="molecule type" value="Genomic_DNA"/>
</dbReference>
<accession>A0A371I435</accession>
<gene>
    <name evidence="1" type="ORF">CR513_05760</name>
</gene>
<proteinExistence type="predicted"/>
<keyword evidence="2" id="KW-1185">Reference proteome</keyword>
<organism evidence="1 2">
    <name type="scientific">Mucuna pruriens</name>
    <name type="common">Velvet bean</name>
    <name type="synonym">Dolichos pruriens</name>
    <dbReference type="NCBI Taxonomy" id="157652"/>
    <lineage>
        <taxon>Eukaryota</taxon>
        <taxon>Viridiplantae</taxon>
        <taxon>Streptophyta</taxon>
        <taxon>Embryophyta</taxon>
        <taxon>Tracheophyta</taxon>
        <taxon>Spermatophyta</taxon>
        <taxon>Magnoliopsida</taxon>
        <taxon>eudicotyledons</taxon>
        <taxon>Gunneridae</taxon>
        <taxon>Pentapetalae</taxon>
        <taxon>rosids</taxon>
        <taxon>fabids</taxon>
        <taxon>Fabales</taxon>
        <taxon>Fabaceae</taxon>
        <taxon>Papilionoideae</taxon>
        <taxon>50 kb inversion clade</taxon>
        <taxon>NPAAA clade</taxon>
        <taxon>indigoferoid/millettioid clade</taxon>
        <taxon>Phaseoleae</taxon>
        <taxon>Mucuna</taxon>
    </lineage>
</organism>
<protein>
    <submittedName>
        <fullName evidence="1">Uncharacterized protein</fullName>
    </submittedName>
</protein>
<sequence>MAEEKIVILGPNELLNLVGSSQLDGRKKYLQWAQYIRTSLKGRKKLSHIEGDDLPRDDPKFEALVERGRIFKFLHDLNFEYDPIRVQILGKEKLHSLFEAFSIVQSEET</sequence>
<dbReference type="AlphaFoldDB" id="A0A371I435"/>
<comment type="caution">
    <text evidence="1">The sequence shown here is derived from an EMBL/GenBank/DDBJ whole genome shotgun (WGS) entry which is preliminary data.</text>
</comment>
<evidence type="ECO:0000313" key="2">
    <source>
        <dbReference type="Proteomes" id="UP000257109"/>
    </source>
</evidence>